<evidence type="ECO:0000256" key="1">
    <source>
        <dbReference type="SAM" id="MobiDB-lite"/>
    </source>
</evidence>
<dbReference type="PANTHER" id="PTHR42085:SF1">
    <property type="entry name" value="F-BOX DOMAIN-CONTAINING PROTEIN"/>
    <property type="match status" value="1"/>
</dbReference>
<evidence type="ECO:0000313" key="3">
    <source>
        <dbReference type="Proteomes" id="UP000664534"/>
    </source>
</evidence>
<keyword evidence="3" id="KW-1185">Reference proteome</keyword>
<protein>
    <submittedName>
        <fullName evidence="2">Uncharacterized protein</fullName>
    </submittedName>
</protein>
<dbReference type="EMBL" id="CAJPDT010000164">
    <property type="protein sequence ID" value="CAF9942011.1"/>
    <property type="molecule type" value="Genomic_DNA"/>
</dbReference>
<dbReference type="AlphaFoldDB" id="A0A8H3J778"/>
<accession>A0A8H3J778</accession>
<gene>
    <name evidence="2" type="ORF">IMSHALPRED_003152</name>
</gene>
<reference evidence="2" key="1">
    <citation type="submission" date="2021-03" db="EMBL/GenBank/DDBJ databases">
        <authorList>
            <person name="Tagirdzhanova G."/>
        </authorList>
    </citation>
    <scope>NUCLEOTIDE SEQUENCE</scope>
</reference>
<organism evidence="2 3">
    <name type="scientific">Imshaugia aleurites</name>
    <dbReference type="NCBI Taxonomy" id="172621"/>
    <lineage>
        <taxon>Eukaryota</taxon>
        <taxon>Fungi</taxon>
        <taxon>Dikarya</taxon>
        <taxon>Ascomycota</taxon>
        <taxon>Pezizomycotina</taxon>
        <taxon>Lecanoromycetes</taxon>
        <taxon>OSLEUM clade</taxon>
        <taxon>Lecanoromycetidae</taxon>
        <taxon>Lecanorales</taxon>
        <taxon>Lecanorineae</taxon>
        <taxon>Parmeliaceae</taxon>
        <taxon>Imshaugia</taxon>
    </lineage>
</organism>
<proteinExistence type="predicted"/>
<dbReference type="InterPro" id="IPR038883">
    <property type="entry name" value="AN11006-like"/>
</dbReference>
<evidence type="ECO:0000313" key="2">
    <source>
        <dbReference type="EMBL" id="CAF9942011.1"/>
    </source>
</evidence>
<comment type="caution">
    <text evidence="2">The sequence shown here is derived from an EMBL/GenBank/DDBJ whole genome shotgun (WGS) entry which is preliminary data.</text>
</comment>
<feature type="compositionally biased region" description="Polar residues" evidence="1">
    <location>
        <begin position="1"/>
        <end position="24"/>
    </location>
</feature>
<dbReference type="Proteomes" id="UP000664534">
    <property type="component" value="Unassembled WGS sequence"/>
</dbReference>
<feature type="region of interest" description="Disordered" evidence="1">
    <location>
        <begin position="1"/>
        <end position="31"/>
    </location>
</feature>
<sequence>MSSSSGQMPEQGSYTEVVTSSGSPPSLEPLALSNSEKPIRLLNLPRELRDKVYAYLLSTEYNKHEDLEHLDTMRIDYKYTFHTAILYTNRQINNEASQTFYIDNLFVHISCSRDIACLSDYKYDGDWRKVFPRGAEAGKSVHPAMEISLLSEGEVDKHHEICHFIVTCQELPAICRSLLSKDKKYPGSMASMKLRLVIGDEVATHEAMAGGEVVESQGVVERCASGGDPAIEGSQATRNKIGFTGPRVRRLLEPFRQLHSLRDPQIMGPLFDEYRAGVIADMTKPLPSRQELFDLVLASFQKAMIKFDSREFASSIDAFETTLHEMCDAPSQPHMKITVGPYMGYTFYNAYQDIILIIWTKLAWAYLETGDIDTADLFLTELVKDAIDSKRDNGQVLPAGHNIAMVYYLETQIREKQYRVGGCSQDRRLHYLRDVVRALEKGLRYEPGNNLLVQELEKQNMELAKEKDACDLMKMVDRLESTSNLGSLEGDQCIPREV</sequence>
<dbReference type="OrthoDB" id="5229512at2759"/>
<name>A0A8H3J778_9LECA</name>
<dbReference type="PANTHER" id="PTHR42085">
    <property type="entry name" value="F-BOX DOMAIN-CONTAINING PROTEIN"/>
    <property type="match status" value="1"/>
</dbReference>